<dbReference type="PANTHER" id="PTHR33064:SF37">
    <property type="entry name" value="RIBONUCLEASE H"/>
    <property type="match status" value="1"/>
</dbReference>
<gene>
    <name evidence="3" type="ORF">HNY73_004919</name>
</gene>
<dbReference type="SUPFAM" id="SSF56672">
    <property type="entry name" value="DNA/RNA polymerases"/>
    <property type="match status" value="1"/>
</dbReference>
<dbReference type="InterPro" id="IPR041577">
    <property type="entry name" value="RT_RNaseH_2"/>
</dbReference>
<name>A0A8T0FUV2_ARGBR</name>
<dbReference type="InterPro" id="IPR043128">
    <property type="entry name" value="Rev_trsase/Diguanyl_cyclase"/>
</dbReference>
<dbReference type="Proteomes" id="UP000807504">
    <property type="component" value="Unassembled WGS sequence"/>
</dbReference>
<dbReference type="AlphaFoldDB" id="A0A8T0FUV2"/>
<comment type="caution">
    <text evidence="3">The sequence shown here is derived from an EMBL/GenBank/DDBJ whole genome shotgun (WGS) entry which is preliminary data.</text>
</comment>
<evidence type="ECO:0000259" key="2">
    <source>
        <dbReference type="Pfam" id="PF17919"/>
    </source>
</evidence>
<dbReference type="Pfam" id="PF00078">
    <property type="entry name" value="RVT_1"/>
    <property type="match status" value="1"/>
</dbReference>
<protein>
    <submittedName>
        <fullName evidence="3">Retrovirus-related Pol polyprotein like</fullName>
    </submittedName>
</protein>
<accession>A0A8T0FUV2</accession>
<evidence type="ECO:0000259" key="1">
    <source>
        <dbReference type="Pfam" id="PF00078"/>
    </source>
</evidence>
<dbReference type="Gene3D" id="3.30.70.270">
    <property type="match status" value="1"/>
</dbReference>
<dbReference type="InterPro" id="IPR000477">
    <property type="entry name" value="RT_dom"/>
</dbReference>
<dbReference type="InterPro" id="IPR051320">
    <property type="entry name" value="Viral_Replic_Matur_Polypro"/>
</dbReference>
<dbReference type="PANTHER" id="PTHR33064">
    <property type="entry name" value="POL PROTEIN"/>
    <property type="match status" value="1"/>
</dbReference>
<dbReference type="Pfam" id="PF17919">
    <property type="entry name" value="RT_RNaseH_2"/>
    <property type="match status" value="1"/>
</dbReference>
<reference evidence="3" key="2">
    <citation type="submission" date="2020-06" db="EMBL/GenBank/DDBJ databases">
        <authorList>
            <person name="Sheffer M."/>
        </authorList>
    </citation>
    <scope>NUCLEOTIDE SEQUENCE</scope>
</reference>
<evidence type="ECO:0000313" key="4">
    <source>
        <dbReference type="Proteomes" id="UP000807504"/>
    </source>
</evidence>
<dbReference type="InterPro" id="IPR043502">
    <property type="entry name" value="DNA/RNA_pol_sf"/>
</dbReference>
<feature type="domain" description="Reverse transcriptase" evidence="1">
    <location>
        <begin position="75"/>
        <end position="167"/>
    </location>
</feature>
<dbReference type="EMBL" id="JABXBU010000003">
    <property type="protein sequence ID" value="KAF8793439.1"/>
    <property type="molecule type" value="Genomic_DNA"/>
</dbReference>
<organism evidence="3 4">
    <name type="scientific">Argiope bruennichi</name>
    <name type="common">Wasp spider</name>
    <name type="synonym">Aranea bruennichi</name>
    <dbReference type="NCBI Taxonomy" id="94029"/>
    <lineage>
        <taxon>Eukaryota</taxon>
        <taxon>Metazoa</taxon>
        <taxon>Ecdysozoa</taxon>
        <taxon>Arthropoda</taxon>
        <taxon>Chelicerata</taxon>
        <taxon>Arachnida</taxon>
        <taxon>Araneae</taxon>
        <taxon>Araneomorphae</taxon>
        <taxon>Entelegynae</taxon>
        <taxon>Araneoidea</taxon>
        <taxon>Araneidae</taxon>
        <taxon>Argiope</taxon>
    </lineage>
</organism>
<feature type="domain" description="Reverse transcriptase/retrotransposon-derived protein RNase H-like" evidence="2">
    <location>
        <begin position="227"/>
        <end position="291"/>
    </location>
</feature>
<keyword evidence="4" id="KW-1185">Reference proteome</keyword>
<evidence type="ECO:0000313" key="3">
    <source>
        <dbReference type="EMBL" id="KAF8793439.1"/>
    </source>
</evidence>
<proteinExistence type="predicted"/>
<reference evidence="3" key="1">
    <citation type="journal article" date="2020" name="bioRxiv">
        <title>Chromosome-level reference genome of the European wasp spider Argiope bruennichi: a resource for studies on range expansion and evolutionary adaptation.</title>
        <authorList>
            <person name="Sheffer M.M."/>
            <person name="Hoppe A."/>
            <person name="Krehenwinkel H."/>
            <person name="Uhl G."/>
            <person name="Kuss A.W."/>
            <person name="Jensen L."/>
            <person name="Jensen C."/>
            <person name="Gillespie R.G."/>
            <person name="Hoff K.J."/>
            <person name="Prost S."/>
        </authorList>
    </citation>
    <scope>NUCLEOTIDE SEQUENCE</scope>
</reference>
<dbReference type="GO" id="GO:0071897">
    <property type="term" value="P:DNA biosynthetic process"/>
    <property type="evidence" value="ECO:0007669"/>
    <property type="project" value="UniProtKB-ARBA"/>
</dbReference>
<sequence>MIERTLHRNVYIASLGYVGLFSMDSFLSDSTMNDKTPIMAVLSCFDNHSVALPTLALHKNLCIKPLEGKVLDSYDMARNASYRNWRISFGVTNGVPAFQRNIGRIIKDEKLKGTFLYLDNVTVCGRDQYEHDQNLKRFLDIIKKYSLTINQDKCNYSTKCVKLLGYLIENKIIKPYPDRLAPMMSLPIPNNMATSQRTLGMFPHYCYWISRFSEKIRSFTKGAFPLSEEAEEIFSYLKTDIAEASFSAIEDNTPFRIEIDASEFAIGATLSQAERPVGFSRTLNAAEQRHPQ</sequence>